<dbReference type="RefSeq" id="XP_033604076.1">
    <property type="nucleotide sequence ID" value="XM_033748772.1"/>
</dbReference>
<protein>
    <submittedName>
        <fullName evidence="2">Uncharacterized protein</fullName>
    </submittedName>
</protein>
<sequence length="185" mass="20765">MSSDLRALRAHLAAYRHFHDPQVIRNLARERNSETPIETPAETQSETATGTATEISTETSADAKAIQAYKSLRTIENCSKIVNTRIPPRSLSNRGRDQLATALFCLFRDDIPNIYFPIVYQKPDDTCKLSYAAAIVVEDDGTRRVLLRGAPSITPPLEEGLYDDKRFQDLLMEAQRKTAVVIGWL</sequence>
<dbReference type="Proteomes" id="UP000799437">
    <property type="component" value="Unassembled WGS sequence"/>
</dbReference>
<accession>A0A6A6WHQ3</accession>
<feature type="region of interest" description="Disordered" evidence="1">
    <location>
        <begin position="31"/>
        <end position="59"/>
    </location>
</feature>
<dbReference type="EMBL" id="ML996566">
    <property type="protein sequence ID" value="KAF2761625.1"/>
    <property type="molecule type" value="Genomic_DNA"/>
</dbReference>
<evidence type="ECO:0000313" key="3">
    <source>
        <dbReference type="Proteomes" id="UP000799437"/>
    </source>
</evidence>
<dbReference type="AlphaFoldDB" id="A0A6A6WHQ3"/>
<proteinExistence type="predicted"/>
<gene>
    <name evidence="2" type="ORF">EJ05DRAFT_521863</name>
</gene>
<name>A0A6A6WHQ3_9PEZI</name>
<feature type="compositionally biased region" description="Polar residues" evidence="1">
    <location>
        <begin position="41"/>
        <end position="59"/>
    </location>
</feature>
<keyword evidence="3" id="KW-1185">Reference proteome</keyword>
<organism evidence="2 3">
    <name type="scientific">Pseudovirgaria hyperparasitica</name>
    <dbReference type="NCBI Taxonomy" id="470096"/>
    <lineage>
        <taxon>Eukaryota</taxon>
        <taxon>Fungi</taxon>
        <taxon>Dikarya</taxon>
        <taxon>Ascomycota</taxon>
        <taxon>Pezizomycotina</taxon>
        <taxon>Dothideomycetes</taxon>
        <taxon>Dothideomycetes incertae sedis</taxon>
        <taxon>Acrospermales</taxon>
        <taxon>Acrospermaceae</taxon>
        <taxon>Pseudovirgaria</taxon>
    </lineage>
</organism>
<evidence type="ECO:0000256" key="1">
    <source>
        <dbReference type="SAM" id="MobiDB-lite"/>
    </source>
</evidence>
<reference evidence="2" key="1">
    <citation type="journal article" date="2020" name="Stud. Mycol.">
        <title>101 Dothideomycetes genomes: a test case for predicting lifestyles and emergence of pathogens.</title>
        <authorList>
            <person name="Haridas S."/>
            <person name="Albert R."/>
            <person name="Binder M."/>
            <person name="Bloem J."/>
            <person name="Labutti K."/>
            <person name="Salamov A."/>
            <person name="Andreopoulos B."/>
            <person name="Baker S."/>
            <person name="Barry K."/>
            <person name="Bills G."/>
            <person name="Bluhm B."/>
            <person name="Cannon C."/>
            <person name="Castanera R."/>
            <person name="Culley D."/>
            <person name="Daum C."/>
            <person name="Ezra D."/>
            <person name="Gonzalez J."/>
            <person name="Henrissat B."/>
            <person name="Kuo A."/>
            <person name="Liang C."/>
            <person name="Lipzen A."/>
            <person name="Lutzoni F."/>
            <person name="Magnuson J."/>
            <person name="Mondo S."/>
            <person name="Nolan M."/>
            <person name="Ohm R."/>
            <person name="Pangilinan J."/>
            <person name="Park H.-J."/>
            <person name="Ramirez L."/>
            <person name="Alfaro M."/>
            <person name="Sun H."/>
            <person name="Tritt A."/>
            <person name="Yoshinaga Y."/>
            <person name="Zwiers L.-H."/>
            <person name="Turgeon B."/>
            <person name="Goodwin S."/>
            <person name="Spatafora J."/>
            <person name="Crous P."/>
            <person name="Grigoriev I."/>
        </authorList>
    </citation>
    <scope>NUCLEOTIDE SEQUENCE</scope>
    <source>
        <strain evidence="2">CBS 121739</strain>
    </source>
</reference>
<dbReference type="GeneID" id="54489826"/>
<evidence type="ECO:0000313" key="2">
    <source>
        <dbReference type="EMBL" id="KAF2761625.1"/>
    </source>
</evidence>